<proteinExistence type="predicted"/>
<evidence type="ECO:0000256" key="1">
    <source>
        <dbReference type="SAM" id="MobiDB-lite"/>
    </source>
</evidence>
<keyword evidence="3" id="KW-1185">Reference proteome</keyword>
<dbReference type="AlphaFoldDB" id="A0A251XIN3"/>
<protein>
    <submittedName>
        <fullName evidence="2">Uncharacterized protein</fullName>
    </submittedName>
</protein>
<dbReference type="Proteomes" id="UP000195062">
    <property type="component" value="Unassembled WGS sequence"/>
</dbReference>
<feature type="compositionally biased region" description="Polar residues" evidence="1">
    <location>
        <begin position="32"/>
        <end position="45"/>
    </location>
</feature>
<comment type="caution">
    <text evidence="2">The sequence shown here is derived from an EMBL/GenBank/DDBJ whole genome shotgun (WGS) entry which is preliminary data.</text>
</comment>
<gene>
    <name evidence="2" type="ORF">CMMCAS07_12160</name>
</gene>
<evidence type="ECO:0000313" key="3">
    <source>
        <dbReference type="Proteomes" id="UP000195062"/>
    </source>
</evidence>
<name>A0A251XIN3_CLAMM</name>
<accession>A0A251XIN3</accession>
<feature type="region of interest" description="Disordered" evidence="1">
    <location>
        <begin position="25"/>
        <end position="45"/>
    </location>
</feature>
<sequence>MTLTNTSSPTDTTCSASSTCLPESSEMCTRPSMPSATRTNAPNGTSLVTLPGATWPMACVRAKTCHGSSCVALSDSETRSRSRSTSRISTVTSWPTSTTSLACSMCFQLSSETCTRPSTPPRSTNAPKLTIEETTPLRTWPFWRLLRNVLRLSDCVCSRSARRDRTTLLRFLSSSRIFASISWPRYGVRSRTRRSSMSEAGRKPRRPMSTMRPPLTTSMTVPVTTPSDSLIFSTSPHARSYCARFLDRIRRPSLSSFWRTRASTVSPTLTTSVGSTSCLIDSSREGMTPSVL</sequence>
<reference evidence="2 3" key="1">
    <citation type="submission" date="2016-08" db="EMBL/GenBank/DDBJ databases">
        <title>Genome sequence of Clavibacter michiganensis subsp. michiganensis strain CASJ007.</title>
        <authorList>
            <person name="Thapa S.P."/>
            <person name="Coaker G."/>
        </authorList>
    </citation>
    <scope>NUCLEOTIDE SEQUENCE [LARGE SCALE GENOMIC DNA]</scope>
    <source>
        <strain evidence="2">CASJ007</strain>
    </source>
</reference>
<feature type="region of interest" description="Disordered" evidence="1">
    <location>
        <begin position="192"/>
        <end position="220"/>
    </location>
</feature>
<organism evidence="2 3">
    <name type="scientific">Clavibacter michiganensis subsp. michiganensis</name>
    <dbReference type="NCBI Taxonomy" id="33013"/>
    <lineage>
        <taxon>Bacteria</taxon>
        <taxon>Bacillati</taxon>
        <taxon>Actinomycetota</taxon>
        <taxon>Actinomycetes</taxon>
        <taxon>Micrococcales</taxon>
        <taxon>Microbacteriaceae</taxon>
        <taxon>Clavibacter</taxon>
    </lineage>
</organism>
<dbReference type="EMBL" id="MDHH01000002">
    <property type="protein sequence ID" value="OUE02763.1"/>
    <property type="molecule type" value="Genomic_DNA"/>
</dbReference>
<evidence type="ECO:0000313" key="2">
    <source>
        <dbReference type="EMBL" id="OUE02763.1"/>
    </source>
</evidence>